<dbReference type="PROSITE" id="PS52019">
    <property type="entry name" value="PKS_MFAS_DH"/>
    <property type="match status" value="1"/>
</dbReference>
<dbReference type="PANTHER" id="PTHR43775">
    <property type="entry name" value="FATTY ACID SYNTHASE"/>
    <property type="match status" value="1"/>
</dbReference>
<dbReference type="KEGG" id="nah:F5544_30965"/>
<reference evidence="4 5" key="1">
    <citation type="journal article" date="2019" name="ACS Chem. Biol.">
        <title>Identification and Mobilization of a Cryptic Antibiotic Biosynthesis Gene Locus from a Human-Pathogenic Nocardia Isolate.</title>
        <authorList>
            <person name="Herisse M."/>
            <person name="Ishida K."/>
            <person name="Porter J.L."/>
            <person name="Howden B."/>
            <person name="Hertweck C."/>
            <person name="Stinear T.P."/>
            <person name="Pidot S.J."/>
        </authorList>
    </citation>
    <scope>NUCLEOTIDE SEQUENCE [LARGE SCALE GENOMIC DNA]</scope>
    <source>
        <strain evidence="4 5">AUSMDU00012717</strain>
    </source>
</reference>
<dbReference type="Pfam" id="PF08659">
    <property type="entry name" value="KR"/>
    <property type="match status" value="1"/>
</dbReference>
<dbReference type="CDD" id="cd08953">
    <property type="entry name" value="KR_2_SDR_x"/>
    <property type="match status" value="1"/>
</dbReference>
<dbReference type="InterPro" id="IPR042104">
    <property type="entry name" value="PKS_dehydratase_sf"/>
</dbReference>
<evidence type="ECO:0000256" key="1">
    <source>
        <dbReference type="ARBA" id="ARBA00022679"/>
    </source>
</evidence>
<keyword evidence="5" id="KW-1185">Reference proteome</keyword>
<dbReference type="InterPro" id="IPR049900">
    <property type="entry name" value="PKS_mFAS_DH"/>
</dbReference>
<dbReference type="InterPro" id="IPR050091">
    <property type="entry name" value="PKS_NRPS_Biosynth_Enz"/>
</dbReference>
<evidence type="ECO:0000313" key="4">
    <source>
        <dbReference type="EMBL" id="QIS14036.1"/>
    </source>
</evidence>
<dbReference type="EMBL" id="CP046172">
    <property type="protein sequence ID" value="QIS14036.1"/>
    <property type="molecule type" value="Genomic_DNA"/>
</dbReference>
<gene>
    <name evidence="4" type="ORF">F5544_30965</name>
</gene>
<dbReference type="RefSeq" id="WP_167476495.1">
    <property type="nucleotide sequence ID" value="NZ_CP046172.1"/>
</dbReference>
<evidence type="ECO:0000259" key="3">
    <source>
        <dbReference type="PROSITE" id="PS52019"/>
    </source>
</evidence>
<dbReference type="GO" id="GO:0006633">
    <property type="term" value="P:fatty acid biosynthetic process"/>
    <property type="evidence" value="ECO:0007669"/>
    <property type="project" value="TreeGrafter"/>
</dbReference>
<feature type="active site" description="Proton acceptor; for dehydratase activity" evidence="2">
    <location>
        <position position="467"/>
    </location>
</feature>
<dbReference type="Gene3D" id="3.10.129.110">
    <property type="entry name" value="Polyketide synthase dehydratase"/>
    <property type="match status" value="1"/>
</dbReference>
<protein>
    <submittedName>
        <fullName evidence="4">SDR family NAD(P)-dependent oxidoreductase</fullName>
    </submittedName>
</protein>
<name>A0A6G9YLX9_9NOCA</name>
<keyword evidence="1" id="KW-0808">Transferase</keyword>
<dbReference type="InterPro" id="IPR057326">
    <property type="entry name" value="KR_dom"/>
</dbReference>
<dbReference type="Pfam" id="PF14765">
    <property type="entry name" value="PS-DH"/>
    <property type="match status" value="1"/>
</dbReference>
<dbReference type="GO" id="GO:0004312">
    <property type="term" value="F:fatty acid synthase activity"/>
    <property type="evidence" value="ECO:0007669"/>
    <property type="project" value="TreeGrafter"/>
</dbReference>
<dbReference type="InterPro" id="IPR013968">
    <property type="entry name" value="PKS_KR"/>
</dbReference>
<dbReference type="Gene3D" id="3.40.50.720">
    <property type="entry name" value="NAD(P)-binding Rossmann-like Domain"/>
    <property type="match status" value="1"/>
</dbReference>
<feature type="active site" description="Proton donor; for dehydratase activity" evidence="2">
    <location>
        <position position="624"/>
    </location>
</feature>
<dbReference type="SUPFAM" id="SSF51735">
    <property type="entry name" value="NAD(P)-binding Rossmann-fold domains"/>
    <property type="match status" value="2"/>
</dbReference>
<dbReference type="PANTHER" id="PTHR43775:SF51">
    <property type="entry name" value="INACTIVE PHENOLPHTHIOCEROL SYNTHESIS POLYKETIDE SYNTHASE TYPE I PKS1-RELATED"/>
    <property type="match status" value="1"/>
</dbReference>
<sequence>MHRDGDAMDRFDLVAWFAPTAPADEPAAALTEALLLARAAKSTLERSAAGGGRAAFLVVTRLDGAFGMSNTTDDAAAMVGGIGGLVKVLAVEAPGLFCRQVDFAGALADRAAANLLVAELNDARIEPRQVGYRDAESRRGLEFVETAGDPLTAAGPVAEPTAADLFVVTGGARGVTAACAVELAARFHSGLLLLGRTELTDEPEWARGVPAEALMATIARQRKAAGLETNPRAVQRVRADLLAQREIRETLAAVRAHGAPVEYLVVDVTDAVALSAALAPYRDRVTGIVHGAGVLADQLIDELSAEAIARVFGPKIVGWQALLDAVDTTRLRHAILFGSVAGVFGNPGQATYAVANEALNRLGCALRQRNPATAVTTINWGAWAGGMVGPELERMFRERGVALIPLADGARMFAEQLTEARSRDLVCVIGPSTPLSGPPPTVPAPDRPVCLHRSLGAVASSRALADHAIDGVPVLPATAALGAILNVVTQVDPRSEPRSAAGFKVLKGVVFDTPPGPLQFTVSVGDSDGEASVLVTDEADRPRYRATTARLVGSVERRIGLPDLDGGQAVDWYADGTLFHGPSLRGLRGLLADGEEMVFRAQLPAANFAAGAYGTDRYHPLLADVLLQAVEVYIRRHLGQPCLPAGIGAAELYGPLPDDLPFYIVVGELSGAAPQVGCTVAAYDRDGHLLLRFRDMELVCAPALAEKFAASARRHADA</sequence>
<feature type="region of interest" description="N-terminal hotdog fold" evidence="2">
    <location>
        <begin position="433"/>
        <end position="553"/>
    </location>
</feature>
<dbReference type="Proteomes" id="UP000503540">
    <property type="component" value="Chromosome"/>
</dbReference>
<dbReference type="AlphaFoldDB" id="A0A6G9YLX9"/>
<feature type="region of interest" description="C-terminal hotdog fold" evidence="2">
    <location>
        <begin position="564"/>
        <end position="707"/>
    </location>
</feature>
<accession>A0A6G9YLX9</accession>
<dbReference type="SMART" id="SM00822">
    <property type="entry name" value="PKS_KR"/>
    <property type="match status" value="1"/>
</dbReference>
<dbReference type="InterPro" id="IPR049551">
    <property type="entry name" value="PKS_DH_C"/>
</dbReference>
<organism evidence="4 5">
    <name type="scientific">Nocardia arthritidis</name>
    <dbReference type="NCBI Taxonomy" id="228602"/>
    <lineage>
        <taxon>Bacteria</taxon>
        <taxon>Bacillati</taxon>
        <taxon>Actinomycetota</taxon>
        <taxon>Actinomycetes</taxon>
        <taxon>Mycobacteriales</taxon>
        <taxon>Nocardiaceae</taxon>
        <taxon>Nocardia</taxon>
    </lineage>
</organism>
<evidence type="ECO:0000256" key="2">
    <source>
        <dbReference type="PROSITE-ProRule" id="PRU01363"/>
    </source>
</evidence>
<evidence type="ECO:0000313" key="5">
    <source>
        <dbReference type="Proteomes" id="UP000503540"/>
    </source>
</evidence>
<feature type="domain" description="PKS/mFAS DH" evidence="3">
    <location>
        <begin position="433"/>
        <end position="707"/>
    </location>
</feature>
<dbReference type="InterPro" id="IPR036291">
    <property type="entry name" value="NAD(P)-bd_dom_sf"/>
</dbReference>
<proteinExistence type="predicted"/>